<protein>
    <submittedName>
        <fullName evidence="1">Geranylgeranyl reductase</fullName>
    </submittedName>
</protein>
<dbReference type="PANTHER" id="PTHR42685:SF22">
    <property type="entry name" value="CONDITIONED MEDIUM FACTOR RECEPTOR 1"/>
    <property type="match status" value="1"/>
</dbReference>
<dbReference type="InterPro" id="IPR036188">
    <property type="entry name" value="FAD/NAD-bd_sf"/>
</dbReference>
<dbReference type="SUPFAM" id="SSF51905">
    <property type="entry name" value="FAD/NAD(P)-binding domain"/>
    <property type="match status" value="1"/>
</dbReference>
<accession>A0A6J4RQ46</accession>
<dbReference type="Gene3D" id="3.50.50.60">
    <property type="entry name" value="FAD/NAD(P)-binding domain"/>
    <property type="match status" value="1"/>
</dbReference>
<gene>
    <name evidence="1" type="ORF">AVDCRST_MAG67-682</name>
</gene>
<dbReference type="EMBL" id="CADCVQ010000035">
    <property type="protein sequence ID" value="CAA9478271.1"/>
    <property type="molecule type" value="Genomic_DNA"/>
</dbReference>
<dbReference type="PANTHER" id="PTHR42685">
    <property type="entry name" value="GERANYLGERANYL DIPHOSPHATE REDUCTASE"/>
    <property type="match status" value="1"/>
</dbReference>
<organism evidence="1">
    <name type="scientific">uncultured Solirubrobacteraceae bacterium</name>
    <dbReference type="NCBI Taxonomy" id="1162706"/>
    <lineage>
        <taxon>Bacteria</taxon>
        <taxon>Bacillati</taxon>
        <taxon>Actinomycetota</taxon>
        <taxon>Thermoleophilia</taxon>
        <taxon>Solirubrobacterales</taxon>
        <taxon>Solirubrobacteraceae</taxon>
        <taxon>environmental samples</taxon>
    </lineage>
</organism>
<dbReference type="InterPro" id="IPR050407">
    <property type="entry name" value="Geranylgeranyl_reductase"/>
</dbReference>
<sequence length="381" mass="42433">MPVRATKRGDARTPLHGEWDVLICGASFAGLTIARELARTDARVLMIDRYEIGERQTSACAAPTTWLEQLGLMDAVQQTFGELVVHVPDRTFRWPLPFTFSTFDYRRICALLREQSEGSAVFETAKVEGRTGFTVHTDRGDLSAPLIVDALGWRRILGAGANVQPPNARLSRGLEVHPHANGNDLELWIDPKYVRRGYSWSFPADGELRVGVGSFDPHDHVKEPTLQLASDVGVPAERWQGNWIPHQLRPATEDGIFFVGDSAGHCLPTTAEGIRPAFYFGLALGRELVDVVDGRQTRGQALARYGAFSDDHLWQYRWLLRVQNWVGRITPTRLLSPAIRAISPPGLVRWAFGNYRDICPPEFALERRSAPARPVRPAAAA</sequence>
<name>A0A6J4RQ46_9ACTN</name>
<reference evidence="1" key="1">
    <citation type="submission" date="2020-02" db="EMBL/GenBank/DDBJ databases">
        <authorList>
            <person name="Meier V. D."/>
        </authorList>
    </citation>
    <scope>NUCLEOTIDE SEQUENCE</scope>
    <source>
        <strain evidence="1">AVDCRST_MAG67</strain>
    </source>
</reference>
<dbReference type="AlphaFoldDB" id="A0A6J4RQ46"/>
<proteinExistence type="predicted"/>
<evidence type="ECO:0000313" key="1">
    <source>
        <dbReference type="EMBL" id="CAA9478271.1"/>
    </source>
</evidence>